<sequence length="103" mass="11698">MHLDEYQQYDAMGLAELIRRREVSREEVLEAALTAIEKLNPSLNALVRTRYERARQESQKLPTDTLFGGVPTLSKDLLMGLAGEPLAFGSASLSQWCPRKMRY</sequence>
<dbReference type="Gene3D" id="3.90.1300.10">
    <property type="entry name" value="Amidase signature (AS) domain"/>
    <property type="match status" value="1"/>
</dbReference>
<keyword evidence="2" id="KW-1185">Reference proteome</keyword>
<dbReference type="Proteomes" id="UP000289555">
    <property type="component" value="Chromosome"/>
</dbReference>
<dbReference type="SUPFAM" id="SSF75304">
    <property type="entry name" value="Amidase signature (AS) enzymes"/>
    <property type="match status" value="1"/>
</dbReference>
<evidence type="ECO:0000313" key="2">
    <source>
        <dbReference type="Proteomes" id="UP000289555"/>
    </source>
</evidence>
<protein>
    <recommendedName>
        <fullName evidence="3">Amidase</fullName>
    </recommendedName>
</protein>
<dbReference type="InterPro" id="IPR036928">
    <property type="entry name" value="AS_sf"/>
</dbReference>
<name>A0ABM7GH85_9GAMM</name>
<evidence type="ECO:0000313" key="1">
    <source>
        <dbReference type="EMBL" id="BBI49997.1"/>
    </source>
</evidence>
<dbReference type="EMBL" id="AP019416">
    <property type="protein sequence ID" value="BBI49997.1"/>
    <property type="molecule type" value="Genomic_DNA"/>
</dbReference>
<evidence type="ECO:0008006" key="3">
    <source>
        <dbReference type="Google" id="ProtNLM"/>
    </source>
</evidence>
<organism evidence="1 2">
    <name type="scientific">Vreelandella olivaria</name>
    <dbReference type="NCBI Taxonomy" id="390919"/>
    <lineage>
        <taxon>Bacteria</taxon>
        <taxon>Pseudomonadati</taxon>
        <taxon>Pseudomonadota</taxon>
        <taxon>Gammaproteobacteria</taxon>
        <taxon>Oceanospirillales</taxon>
        <taxon>Halomonadaceae</taxon>
        <taxon>Vreelandella</taxon>
    </lineage>
</organism>
<proteinExistence type="predicted"/>
<reference evidence="2" key="1">
    <citation type="journal article" date="2019" name="Microbiol. Resour. Announc.">
        <title>Complete Genome Sequence of Halomonas olivaria, a Moderately Halophilic Bacterium Isolated from Olive Processing Effluents, Obtained by Nanopore Sequencing.</title>
        <authorList>
            <person name="Nagata S."/>
            <person name="Ii K.M."/>
            <person name="Tsukimi T."/>
            <person name="Miura M.C."/>
            <person name="Galipon J."/>
            <person name="Arakawa K."/>
        </authorList>
    </citation>
    <scope>NUCLEOTIDE SEQUENCE [LARGE SCALE GENOMIC DNA]</scope>
    <source>
        <strain evidence="2">TYRC17</strain>
    </source>
</reference>
<accession>A0ABM7GH85</accession>
<gene>
    <name evidence="1" type="ORF">HORIV_24180</name>
</gene>